<comment type="caution">
    <text evidence="1">The sequence shown here is derived from an EMBL/GenBank/DDBJ whole genome shotgun (WGS) entry which is preliminary data.</text>
</comment>
<evidence type="ECO:0000313" key="1">
    <source>
        <dbReference type="EMBL" id="MDV3456173.1"/>
    </source>
</evidence>
<dbReference type="PANTHER" id="PTHR35802">
    <property type="entry name" value="PROTEASE SYNTHASE AND SPORULATION PROTEIN PAI 2"/>
    <property type="match status" value="1"/>
</dbReference>
<reference evidence="1 2" key="1">
    <citation type="submission" date="2023-10" db="EMBL/GenBank/DDBJ databases">
        <title>Sphingomonas sp. HF-S4 16S ribosomal RNA gene Genome sequencing and assembly.</title>
        <authorList>
            <person name="Lee H."/>
        </authorList>
    </citation>
    <scope>NUCLEOTIDE SEQUENCE [LARGE SCALE GENOMIC DNA]</scope>
    <source>
        <strain evidence="1 2">HF-S4</strain>
    </source>
</reference>
<protein>
    <submittedName>
        <fullName evidence="1">FMN-binding negative transcriptional regulator</fullName>
    </submittedName>
</protein>
<dbReference type="InterPro" id="IPR007396">
    <property type="entry name" value="TR_PAI2-type"/>
</dbReference>
<dbReference type="SUPFAM" id="SSF50475">
    <property type="entry name" value="FMN-binding split barrel"/>
    <property type="match status" value="1"/>
</dbReference>
<dbReference type="RefSeq" id="WP_317225369.1">
    <property type="nucleotide sequence ID" value="NZ_JAWJEJ010000001.1"/>
</dbReference>
<dbReference type="EMBL" id="JAWJEJ010000001">
    <property type="protein sequence ID" value="MDV3456173.1"/>
    <property type="molecule type" value="Genomic_DNA"/>
</dbReference>
<organism evidence="1 2">
    <name type="scientific">Sphingomonas agrestis</name>
    <dbReference type="NCBI Taxonomy" id="3080540"/>
    <lineage>
        <taxon>Bacteria</taxon>
        <taxon>Pseudomonadati</taxon>
        <taxon>Pseudomonadota</taxon>
        <taxon>Alphaproteobacteria</taxon>
        <taxon>Sphingomonadales</taxon>
        <taxon>Sphingomonadaceae</taxon>
        <taxon>Sphingomonas</taxon>
    </lineage>
</organism>
<proteinExistence type="predicted"/>
<keyword evidence="2" id="KW-1185">Reference proteome</keyword>
<dbReference type="Proteomes" id="UP001273531">
    <property type="component" value="Unassembled WGS sequence"/>
</dbReference>
<dbReference type="Gene3D" id="2.30.110.10">
    <property type="entry name" value="Electron Transport, Fmn-binding Protein, Chain A"/>
    <property type="match status" value="1"/>
</dbReference>
<dbReference type="InterPro" id="IPR012349">
    <property type="entry name" value="Split_barrel_FMN-bd"/>
</dbReference>
<sequence length="208" mass="22854">MNASDHSKYRTGPFSKFDAADIRALIEAYPLAWVLVPGSDGMAASQLPLIGEYDDEGRLVALIGHLGRANPLAGQLAASGRATILFDGPNGYVSPEHAGRRDWAPTWNHAHVKIAAEVEIDPALTEMSLDVLTDAMERDRADPWHSGEISHRYQGMLQAIIGFRATVTAIEGRFKLGQDERPDTLHAVLASQGNAELVRWMRRFNEGR</sequence>
<dbReference type="Pfam" id="PF04299">
    <property type="entry name" value="FMN_bind_2"/>
    <property type="match status" value="1"/>
</dbReference>
<accession>A0ABU3Y4Q9</accession>
<gene>
    <name evidence="1" type="ORF">RZN05_04195</name>
</gene>
<evidence type="ECO:0000313" key="2">
    <source>
        <dbReference type="Proteomes" id="UP001273531"/>
    </source>
</evidence>
<name>A0ABU3Y4Q9_9SPHN</name>
<dbReference type="PANTHER" id="PTHR35802:SF1">
    <property type="entry name" value="PROTEASE SYNTHASE AND SPORULATION PROTEIN PAI 2"/>
    <property type="match status" value="1"/>
</dbReference>